<keyword evidence="2" id="KW-1185">Reference proteome</keyword>
<dbReference type="SUPFAM" id="SSF55961">
    <property type="entry name" value="Bet v1-like"/>
    <property type="match status" value="1"/>
</dbReference>
<evidence type="ECO:0008006" key="3">
    <source>
        <dbReference type="Google" id="ProtNLM"/>
    </source>
</evidence>
<dbReference type="Gene3D" id="3.30.530.20">
    <property type="match status" value="1"/>
</dbReference>
<comment type="caution">
    <text evidence="1">The sequence shown here is derived from an EMBL/GenBank/DDBJ whole genome shotgun (WGS) entry which is preliminary data.</text>
</comment>
<dbReference type="Proteomes" id="UP001172083">
    <property type="component" value="Unassembled WGS sequence"/>
</dbReference>
<accession>A0ABT8LA99</accession>
<sequence>MNNTTIKSYHQAVLVDTSKADAFYAVTMRLEKWWGKTDQPVFKVGDTFTTTFGKSVWKFEVRSYVPFDKICWECVEAHHVHDGLTAIETEWLGTRLFWFFNEYYGKTEIEFVHEGLHPDLNCFSICRQAWDHFIVDSLKNYLEVGVGYPYIS</sequence>
<evidence type="ECO:0000313" key="2">
    <source>
        <dbReference type="Proteomes" id="UP001172083"/>
    </source>
</evidence>
<organism evidence="1 2">
    <name type="scientific">Agaribacillus aureus</name>
    <dbReference type="NCBI Taxonomy" id="3051825"/>
    <lineage>
        <taxon>Bacteria</taxon>
        <taxon>Pseudomonadati</taxon>
        <taxon>Bacteroidota</taxon>
        <taxon>Cytophagia</taxon>
        <taxon>Cytophagales</taxon>
        <taxon>Splendidivirgaceae</taxon>
        <taxon>Agaribacillus</taxon>
    </lineage>
</organism>
<name>A0ABT8LA99_9BACT</name>
<dbReference type="RefSeq" id="WP_346760017.1">
    <property type="nucleotide sequence ID" value="NZ_JAUJEB010000005.1"/>
</dbReference>
<evidence type="ECO:0000313" key="1">
    <source>
        <dbReference type="EMBL" id="MDN5214678.1"/>
    </source>
</evidence>
<proteinExistence type="predicted"/>
<dbReference type="InterPro" id="IPR023393">
    <property type="entry name" value="START-like_dom_sf"/>
</dbReference>
<dbReference type="EMBL" id="JAUJEB010000005">
    <property type="protein sequence ID" value="MDN5214678.1"/>
    <property type="molecule type" value="Genomic_DNA"/>
</dbReference>
<gene>
    <name evidence="1" type="ORF">QQ020_21540</name>
</gene>
<reference evidence="1" key="1">
    <citation type="submission" date="2023-06" db="EMBL/GenBank/DDBJ databases">
        <title>Genomic of Agaribacillus aureum.</title>
        <authorList>
            <person name="Wang G."/>
        </authorList>
    </citation>
    <scope>NUCLEOTIDE SEQUENCE</scope>
    <source>
        <strain evidence="1">BMA12</strain>
    </source>
</reference>
<protein>
    <recommendedName>
        <fullName evidence="3">Activator of Hsp90 ATPase homolog 1-like protein</fullName>
    </recommendedName>
</protein>